<evidence type="ECO:0000313" key="8">
    <source>
        <dbReference type="Proteomes" id="UP001331936"/>
    </source>
</evidence>
<dbReference type="SMART" id="SM00822">
    <property type="entry name" value="PKS_KR"/>
    <property type="match status" value="1"/>
</dbReference>
<gene>
    <name evidence="7" type="ORF">Q8814_25120</name>
</gene>
<dbReference type="RefSeq" id="WP_330154674.1">
    <property type="nucleotide sequence ID" value="NZ_JAUZMZ010000290.1"/>
</dbReference>
<evidence type="ECO:0000259" key="6">
    <source>
        <dbReference type="SMART" id="SM00822"/>
    </source>
</evidence>
<dbReference type="PRINTS" id="PR00080">
    <property type="entry name" value="SDRFAMILY"/>
</dbReference>
<keyword evidence="3" id="KW-0134">Cell wall</keyword>
<evidence type="ECO:0000256" key="4">
    <source>
        <dbReference type="ARBA" id="ARBA00040781"/>
    </source>
</evidence>
<dbReference type="InterPro" id="IPR002347">
    <property type="entry name" value="SDR_fam"/>
</dbReference>
<dbReference type="PANTHER" id="PTHR42879">
    <property type="entry name" value="3-OXOACYL-(ACYL-CARRIER-PROTEIN) REDUCTASE"/>
    <property type="match status" value="1"/>
</dbReference>
<organism evidence="7 8">
    <name type="scientific">Rhodococcus chondri</name>
    <dbReference type="NCBI Taxonomy" id="3065941"/>
    <lineage>
        <taxon>Bacteria</taxon>
        <taxon>Bacillati</taxon>
        <taxon>Actinomycetota</taxon>
        <taxon>Actinomycetes</taxon>
        <taxon>Mycobacteriales</taxon>
        <taxon>Nocardiaceae</taxon>
        <taxon>Rhodococcus</taxon>
    </lineage>
</organism>
<dbReference type="InterPro" id="IPR050259">
    <property type="entry name" value="SDR"/>
</dbReference>
<keyword evidence="3" id="KW-0964">Secreted</keyword>
<evidence type="ECO:0000256" key="3">
    <source>
        <dbReference type="ARBA" id="ARBA00022512"/>
    </source>
</evidence>
<dbReference type="InterPro" id="IPR020904">
    <property type="entry name" value="Sc_DH/Rdtase_CS"/>
</dbReference>
<keyword evidence="8" id="KW-1185">Reference proteome</keyword>
<evidence type="ECO:0000256" key="1">
    <source>
        <dbReference type="ARBA" id="ARBA00004191"/>
    </source>
</evidence>
<name>A0ABU7JZL4_9NOCA</name>
<protein>
    <recommendedName>
        <fullName evidence="4">3-oxoacyl-[acyl-carrier-protein] reductase MabA</fullName>
    </recommendedName>
</protein>
<sequence length="272" mass="27744">MADNKNLFDLTGRSALVTGAAGGIGSAVAEALAAAGAAVLVTDVDGSAAAAVAERISKNGGKADSFALDVRDREAADAAAARAAGFTEGVLHILVNNAGVTDPAMFAETTTESFQRIHDIHVLGAFNCSQAALPFLATDGTGRIINVTSSAGLTGTLGQVNYSAAKAGIIGITKSLARELARKSILVNALAPLAATPMTETIRTNEKFAANMLNRIPLRRWAEPEEVAGAFVFLATDAASFITGQVLPFTVVGGSEDDDLVVAGAVRPVRGH</sequence>
<dbReference type="Pfam" id="PF13561">
    <property type="entry name" value="adh_short_C2"/>
    <property type="match status" value="1"/>
</dbReference>
<dbReference type="EMBL" id="JAUZMZ010000290">
    <property type="protein sequence ID" value="MEE2035349.1"/>
    <property type="molecule type" value="Genomic_DNA"/>
</dbReference>
<comment type="caution">
    <text evidence="7">The sequence shown here is derived from an EMBL/GenBank/DDBJ whole genome shotgun (WGS) entry which is preliminary data.</text>
</comment>
<comment type="catalytic activity">
    <reaction evidence="5">
        <text>a (3R)-hydroxyacyl-[ACP] + NADP(+) = a 3-oxoacyl-[ACP] + NADPH + H(+)</text>
        <dbReference type="Rhea" id="RHEA:17397"/>
        <dbReference type="Rhea" id="RHEA-COMP:9916"/>
        <dbReference type="Rhea" id="RHEA-COMP:9945"/>
        <dbReference type="ChEBI" id="CHEBI:15378"/>
        <dbReference type="ChEBI" id="CHEBI:57783"/>
        <dbReference type="ChEBI" id="CHEBI:58349"/>
        <dbReference type="ChEBI" id="CHEBI:78776"/>
        <dbReference type="ChEBI" id="CHEBI:78827"/>
        <dbReference type="EC" id="1.1.1.100"/>
    </reaction>
    <physiologicalReaction direction="right-to-left" evidence="5">
        <dbReference type="Rhea" id="RHEA:17399"/>
    </physiologicalReaction>
</comment>
<proteinExistence type="inferred from homology"/>
<feature type="domain" description="Ketoreductase" evidence="6">
    <location>
        <begin position="13"/>
        <end position="201"/>
    </location>
</feature>
<accession>A0ABU7JZL4</accession>
<dbReference type="PROSITE" id="PS00061">
    <property type="entry name" value="ADH_SHORT"/>
    <property type="match status" value="1"/>
</dbReference>
<dbReference type="InterPro" id="IPR057326">
    <property type="entry name" value="KR_dom"/>
</dbReference>
<dbReference type="SUPFAM" id="SSF51735">
    <property type="entry name" value="NAD(P)-binding Rossmann-fold domains"/>
    <property type="match status" value="1"/>
</dbReference>
<feature type="non-terminal residue" evidence="7">
    <location>
        <position position="272"/>
    </location>
</feature>
<comment type="subcellular location">
    <subcellularLocation>
        <location evidence="1">Secreted</location>
        <location evidence="1">Cell wall</location>
    </subcellularLocation>
</comment>
<reference evidence="7 8" key="1">
    <citation type="submission" date="2023-08" db="EMBL/GenBank/DDBJ databases">
        <authorList>
            <person name="Girao M."/>
            <person name="Carvalho M.F."/>
        </authorList>
    </citation>
    <scope>NUCLEOTIDE SEQUENCE [LARGE SCALE GENOMIC DNA]</scope>
    <source>
        <strain evidence="7 8">CC-R104</strain>
    </source>
</reference>
<comment type="similarity">
    <text evidence="2">Belongs to the short-chain dehydrogenases/reductases (SDR) family.</text>
</comment>
<evidence type="ECO:0000256" key="5">
    <source>
        <dbReference type="ARBA" id="ARBA00047400"/>
    </source>
</evidence>
<dbReference type="Proteomes" id="UP001331936">
    <property type="component" value="Unassembled WGS sequence"/>
</dbReference>
<dbReference type="InterPro" id="IPR036291">
    <property type="entry name" value="NAD(P)-bd_dom_sf"/>
</dbReference>
<evidence type="ECO:0000313" key="7">
    <source>
        <dbReference type="EMBL" id="MEE2035349.1"/>
    </source>
</evidence>
<dbReference type="PANTHER" id="PTHR42879:SF2">
    <property type="entry name" value="3-OXOACYL-[ACYL-CARRIER-PROTEIN] REDUCTASE FABG"/>
    <property type="match status" value="1"/>
</dbReference>
<evidence type="ECO:0000256" key="2">
    <source>
        <dbReference type="ARBA" id="ARBA00006484"/>
    </source>
</evidence>
<dbReference type="PRINTS" id="PR00081">
    <property type="entry name" value="GDHRDH"/>
</dbReference>
<dbReference type="Gene3D" id="3.40.50.720">
    <property type="entry name" value="NAD(P)-binding Rossmann-like Domain"/>
    <property type="match status" value="1"/>
</dbReference>